<protein>
    <submittedName>
        <fullName evidence="1">Uncharacterized protein</fullName>
    </submittedName>
</protein>
<gene>
    <name evidence="1" type="ORF">E2C01_060008</name>
</gene>
<keyword evidence="2" id="KW-1185">Reference proteome</keyword>
<dbReference type="AlphaFoldDB" id="A0A5B7GZV5"/>
<sequence>MKISLQSMVNTLSSVTYISLCLGWEWTGLLVMQHRSHGGIRSDSQQFTFSCFPLHLAFIDQFPREAGWPVCACAPPSLTPVLAIHRHPTRPPQHHTTTTTWRRKECDGRRAIRNGTS</sequence>
<dbReference type="EMBL" id="VSRR010023944">
    <property type="protein sequence ID" value="MPC65871.1"/>
    <property type="molecule type" value="Genomic_DNA"/>
</dbReference>
<evidence type="ECO:0000313" key="2">
    <source>
        <dbReference type="Proteomes" id="UP000324222"/>
    </source>
</evidence>
<dbReference type="Proteomes" id="UP000324222">
    <property type="component" value="Unassembled WGS sequence"/>
</dbReference>
<accession>A0A5B7GZV5</accession>
<comment type="caution">
    <text evidence="1">The sequence shown here is derived from an EMBL/GenBank/DDBJ whole genome shotgun (WGS) entry which is preliminary data.</text>
</comment>
<proteinExistence type="predicted"/>
<reference evidence="1 2" key="1">
    <citation type="submission" date="2019-05" db="EMBL/GenBank/DDBJ databases">
        <title>Another draft genome of Portunus trituberculatus and its Hox gene families provides insights of decapod evolution.</title>
        <authorList>
            <person name="Jeong J.-H."/>
            <person name="Song I."/>
            <person name="Kim S."/>
            <person name="Choi T."/>
            <person name="Kim D."/>
            <person name="Ryu S."/>
            <person name="Kim W."/>
        </authorList>
    </citation>
    <scope>NUCLEOTIDE SEQUENCE [LARGE SCALE GENOMIC DNA]</scope>
    <source>
        <tissue evidence="1">Muscle</tissue>
    </source>
</reference>
<organism evidence="1 2">
    <name type="scientific">Portunus trituberculatus</name>
    <name type="common">Swimming crab</name>
    <name type="synonym">Neptunus trituberculatus</name>
    <dbReference type="NCBI Taxonomy" id="210409"/>
    <lineage>
        <taxon>Eukaryota</taxon>
        <taxon>Metazoa</taxon>
        <taxon>Ecdysozoa</taxon>
        <taxon>Arthropoda</taxon>
        <taxon>Crustacea</taxon>
        <taxon>Multicrustacea</taxon>
        <taxon>Malacostraca</taxon>
        <taxon>Eumalacostraca</taxon>
        <taxon>Eucarida</taxon>
        <taxon>Decapoda</taxon>
        <taxon>Pleocyemata</taxon>
        <taxon>Brachyura</taxon>
        <taxon>Eubrachyura</taxon>
        <taxon>Portunoidea</taxon>
        <taxon>Portunidae</taxon>
        <taxon>Portuninae</taxon>
        <taxon>Portunus</taxon>
    </lineage>
</organism>
<name>A0A5B7GZV5_PORTR</name>
<evidence type="ECO:0000313" key="1">
    <source>
        <dbReference type="EMBL" id="MPC65871.1"/>
    </source>
</evidence>